<keyword evidence="3" id="KW-1185">Reference proteome</keyword>
<feature type="compositionally biased region" description="Basic and acidic residues" evidence="1">
    <location>
        <begin position="123"/>
        <end position="136"/>
    </location>
</feature>
<gene>
    <name evidence="2" type="ORF">GMARGA_LOCUS26198</name>
</gene>
<protein>
    <submittedName>
        <fullName evidence="2">41238_t:CDS:1</fullName>
    </submittedName>
</protein>
<proteinExistence type="predicted"/>
<comment type="caution">
    <text evidence="2">The sequence shown here is derived from an EMBL/GenBank/DDBJ whole genome shotgun (WGS) entry which is preliminary data.</text>
</comment>
<feature type="compositionally biased region" description="Polar residues" evidence="1">
    <location>
        <begin position="75"/>
        <end position="86"/>
    </location>
</feature>
<feature type="compositionally biased region" description="Polar residues" evidence="1">
    <location>
        <begin position="1"/>
        <end position="12"/>
    </location>
</feature>
<name>A0ABN7W3L3_GIGMA</name>
<feature type="compositionally biased region" description="Polar residues" evidence="1">
    <location>
        <begin position="26"/>
        <end position="43"/>
    </location>
</feature>
<organism evidence="2 3">
    <name type="scientific">Gigaspora margarita</name>
    <dbReference type="NCBI Taxonomy" id="4874"/>
    <lineage>
        <taxon>Eukaryota</taxon>
        <taxon>Fungi</taxon>
        <taxon>Fungi incertae sedis</taxon>
        <taxon>Mucoromycota</taxon>
        <taxon>Glomeromycotina</taxon>
        <taxon>Glomeromycetes</taxon>
        <taxon>Diversisporales</taxon>
        <taxon>Gigasporaceae</taxon>
        <taxon>Gigaspora</taxon>
    </lineage>
</organism>
<evidence type="ECO:0000313" key="2">
    <source>
        <dbReference type="EMBL" id="CAG8815078.1"/>
    </source>
</evidence>
<dbReference type="EMBL" id="CAJVQB010030103">
    <property type="protein sequence ID" value="CAG8815078.1"/>
    <property type="molecule type" value="Genomic_DNA"/>
</dbReference>
<accession>A0ABN7W3L3</accession>
<feature type="region of interest" description="Disordered" evidence="1">
    <location>
        <begin position="1"/>
        <end position="136"/>
    </location>
</feature>
<evidence type="ECO:0000313" key="3">
    <source>
        <dbReference type="Proteomes" id="UP000789901"/>
    </source>
</evidence>
<feature type="compositionally biased region" description="Basic residues" evidence="1">
    <location>
        <begin position="89"/>
        <end position="108"/>
    </location>
</feature>
<dbReference type="Proteomes" id="UP000789901">
    <property type="component" value="Unassembled WGS sequence"/>
</dbReference>
<sequence>MPVINTPATKSNTEIDDNRTLKKKLASNTSEVAKQKKSNSQHVSAKDNDQQSKTTRTCKNKKSNWQHQRNCDMKTPSNNDATNYDTIKQRRHQLRHHQTTTIQQRHHRENTIKNDDTTNDGINDNKSDTKNTKNNN</sequence>
<reference evidence="2 3" key="1">
    <citation type="submission" date="2021-06" db="EMBL/GenBank/DDBJ databases">
        <authorList>
            <person name="Kallberg Y."/>
            <person name="Tangrot J."/>
            <person name="Rosling A."/>
        </authorList>
    </citation>
    <scope>NUCLEOTIDE SEQUENCE [LARGE SCALE GENOMIC DNA]</scope>
    <source>
        <strain evidence="2 3">120-4 pot B 10/14</strain>
    </source>
</reference>
<evidence type="ECO:0000256" key="1">
    <source>
        <dbReference type="SAM" id="MobiDB-lite"/>
    </source>
</evidence>